<protein>
    <submittedName>
        <fullName evidence="2">Uncharacterized protein</fullName>
    </submittedName>
</protein>
<proteinExistence type="predicted"/>
<dbReference type="AlphaFoldDB" id="A0A9P0ACE2"/>
<evidence type="ECO:0000256" key="1">
    <source>
        <dbReference type="SAM" id="MobiDB-lite"/>
    </source>
</evidence>
<dbReference type="EMBL" id="OU963865">
    <property type="protein sequence ID" value="CAH0389603.1"/>
    <property type="molecule type" value="Genomic_DNA"/>
</dbReference>
<keyword evidence="3" id="KW-1185">Reference proteome</keyword>
<feature type="region of interest" description="Disordered" evidence="1">
    <location>
        <begin position="1"/>
        <end position="24"/>
    </location>
</feature>
<dbReference type="Proteomes" id="UP001152759">
    <property type="component" value="Chromosome 4"/>
</dbReference>
<organism evidence="2 3">
    <name type="scientific">Bemisia tabaci</name>
    <name type="common">Sweetpotato whitefly</name>
    <name type="synonym">Aleurodes tabaci</name>
    <dbReference type="NCBI Taxonomy" id="7038"/>
    <lineage>
        <taxon>Eukaryota</taxon>
        <taxon>Metazoa</taxon>
        <taxon>Ecdysozoa</taxon>
        <taxon>Arthropoda</taxon>
        <taxon>Hexapoda</taxon>
        <taxon>Insecta</taxon>
        <taxon>Pterygota</taxon>
        <taxon>Neoptera</taxon>
        <taxon>Paraneoptera</taxon>
        <taxon>Hemiptera</taxon>
        <taxon>Sternorrhyncha</taxon>
        <taxon>Aleyrodoidea</taxon>
        <taxon>Aleyrodidae</taxon>
        <taxon>Aleyrodinae</taxon>
        <taxon>Bemisia</taxon>
    </lineage>
</organism>
<reference evidence="2" key="1">
    <citation type="submission" date="2021-12" db="EMBL/GenBank/DDBJ databases">
        <authorList>
            <person name="King R."/>
        </authorList>
    </citation>
    <scope>NUCLEOTIDE SEQUENCE</scope>
</reference>
<accession>A0A9P0ACE2</accession>
<sequence>MKKSRTVKASKASRISPTLPNTDHHEKLNGLLTSKEQLERQLLNFKKSVEGDVSSLSAIKARYDESAALLPHYFKILREIKSIDMLYGNNSHVDEDNFDKFESTYYETVGKAKELLETQPSVFPVAKPTTALKTKLKPPELPTFWSL</sequence>
<name>A0A9P0ACE2_BEMTA</name>
<evidence type="ECO:0000313" key="2">
    <source>
        <dbReference type="EMBL" id="CAH0389603.1"/>
    </source>
</evidence>
<evidence type="ECO:0000313" key="3">
    <source>
        <dbReference type="Proteomes" id="UP001152759"/>
    </source>
</evidence>
<gene>
    <name evidence="2" type="ORF">BEMITA_LOCUS8418</name>
</gene>